<dbReference type="PRINTS" id="PR01270">
    <property type="entry name" value="HDASUPER"/>
</dbReference>
<keyword evidence="4" id="KW-0378">Hydrolase</keyword>
<dbReference type="InterPro" id="IPR000286">
    <property type="entry name" value="HDACs"/>
</dbReference>
<evidence type="ECO:0000313" key="7">
    <source>
        <dbReference type="EMBL" id="SHG12087.1"/>
    </source>
</evidence>
<name>A0A1M5H7V8_9BRAD</name>
<dbReference type="EMBL" id="LT670818">
    <property type="protein sequence ID" value="SHG12087.1"/>
    <property type="molecule type" value="Genomic_DNA"/>
</dbReference>
<evidence type="ECO:0000256" key="2">
    <source>
        <dbReference type="ARBA" id="ARBA00005947"/>
    </source>
</evidence>
<evidence type="ECO:0000313" key="8">
    <source>
        <dbReference type="Proteomes" id="UP000190675"/>
    </source>
</evidence>
<dbReference type="GO" id="GO:0016787">
    <property type="term" value="F:hydrolase activity"/>
    <property type="evidence" value="ECO:0007669"/>
    <property type="project" value="UniProtKB-KW"/>
</dbReference>
<comment type="cofactor">
    <cofactor evidence="1">
        <name>Zn(2+)</name>
        <dbReference type="ChEBI" id="CHEBI:29105"/>
    </cofactor>
</comment>
<evidence type="ECO:0000256" key="5">
    <source>
        <dbReference type="ARBA" id="ARBA00022833"/>
    </source>
</evidence>
<evidence type="ECO:0000256" key="3">
    <source>
        <dbReference type="ARBA" id="ARBA00022723"/>
    </source>
</evidence>
<keyword evidence="3" id="KW-0479">Metal-binding</keyword>
<evidence type="ECO:0000256" key="1">
    <source>
        <dbReference type="ARBA" id="ARBA00001947"/>
    </source>
</evidence>
<dbReference type="InterPro" id="IPR023696">
    <property type="entry name" value="Ureohydrolase_dom_sf"/>
</dbReference>
<keyword evidence="5" id="KW-0862">Zinc</keyword>
<evidence type="ECO:0000259" key="6">
    <source>
        <dbReference type="Pfam" id="PF00850"/>
    </source>
</evidence>
<dbReference type="Pfam" id="PF00850">
    <property type="entry name" value="Hist_deacetyl"/>
    <property type="match status" value="1"/>
</dbReference>
<proteinExistence type="inferred from homology"/>
<accession>A0A1M5H7V8</accession>
<feature type="domain" description="Histone deacetylase" evidence="6">
    <location>
        <begin position="87"/>
        <end position="395"/>
    </location>
</feature>
<dbReference type="Proteomes" id="UP000190675">
    <property type="component" value="Chromosome I"/>
</dbReference>
<dbReference type="Gene3D" id="3.40.800.20">
    <property type="entry name" value="Histone deacetylase domain"/>
    <property type="match status" value="1"/>
</dbReference>
<dbReference type="InterPro" id="IPR037138">
    <property type="entry name" value="His_deacetylse_dom_sf"/>
</dbReference>
<protein>
    <submittedName>
        <fullName evidence="7">Acetoin utilization deacetylase AcuC</fullName>
    </submittedName>
</protein>
<gene>
    <name evidence="7" type="ORF">SAMN05444169_0642</name>
</gene>
<sequence>MESIRVSNGRAKFNRRRAEYLVDPAEKWVWGNSIIALRTTRLGYLRCKNNSFFQVVGSRCVKAVHTELHRSHDPQFFLVRGVVRRTTEQPERADRLLAGLKAGKHQLIEPTVFGQGPRARVHSAEYLGFLAEAWDAWSALGDAGAEMIANMHPVRNAGTYPAHIVGRLGWHTVDTACPIGPGTWAAACAATDVAATAAQLVLDGEDAAYALCRPPGHHAYRDLAGGFCFLNNSAVAAAHLRLRHERVAILDVDVHHGNGTQGIFYERGDVLTVSIHADPASFYPFVWGYAHERGAGAGLGANLNIPLPIGTGDDGYLQAFGAAKGMIEAFAPGALVVALGLDASEHDPLAGLAVTTDGFRRIGQAIARLGLPTVLVQEGGYLSDILGANLTATLAGFEQAR</sequence>
<dbReference type="GO" id="GO:0004407">
    <property type="term" value="F:histone deacetylase activity"/>
    <property type="evidence" value="ECO:0007669"/>
    <property type="project" value="TreeGrafter"/>
</dbReference>
<reference evidence="7 8" key="1">
    <citation type="submission" date="2016-11" db="EMBL/GenBank/DDBJ databases">
        <authorList>
            <person name="Jaros S."/>
            <person name="Januszkiewicz K."/>
            <person name="Wedrychowicz H."/>
        </authorList>
    </citation>
    <scope>NUCLEOTIDE SEQUENCE [LARGE SCALE GENOMIC DNA]</scope>
    <source>
        <strain evidence="7 8">GAS242</strain>
    </source>
</reference>
<evidence type="ECO:0000256" key="4">
    <source>
        <dbReference type="ARBA" id="ARBA00022801"/>
    </source>
</evidence>
<organism evidence="7 8">
    <name type="scientific">Bradyrhizobium erythrophlei</name>
    <dbReference type="NCBI Taxonomy" id="1437360"/>
    <lineage>
        <taxon>Bacteria</taxon>
        <taxon>Pseudomonadati</taxon>
        <taxon>Pseudomonadota</taxon>
        <taxon>Alphaproteobacteria</taxon>
        <taxon>Hyphomicrobiales</taxon>
        <taxon>Nitrobacteraceae</taxon>
        <taxon>Bradyrhizobium</taxon>
    </lineage>
</organism>
<dbReference type="GO" id="GO:0046872">
    <property type="term" value="F:metal ion binding"/>
    <property type="evidence" value="ECO:0007669"/>
    <property type="project" value="UniProtKB-KW"/>
</dbReference>
<dbReference type="PANTHER" id="PTHR10625">
    <property type="entry name" value="HISTONE DEACETYLASE HDAC1-RELATED"/>
    <property type="match status" value="1"/>
</dbReference>
<dbReference type="InterPro" id="IPR023801">
    <property type="entry name" value="His_deacetylse_dom"/>
</dbReference>
<comment type="similarity">
    <text evidence="2">Belongs to the histone deacetylase family.</text>
</comment>
<dbReference type="SUPFAM" id="SSF52768">
    <property type="entry name" value="Arginase/deacetylase"/>
    <property type="match status" value="1"/>
</dbReference>
<dbReference type="AlphaFoldDB" id="A0A1M5H7V8"/>
<dbReference type="PANTHER" id="PTHR10625:SF17">
    <property type="entry name" value="HISTONE DEACETYLASE 8"/>
    <property type="match status" value="1"/>
</dbReference>
<dbReference type="GO" id="GO:0040029">
    <property type="term" value="P:epigenetic regulation of gene expression"/>
    <property type="evidence" value="ECO:0007669"/>
    <property type="project" value="TreeGrafter"/>
</dbReference>
<dbReference type="CDD" id="cd10001">
    <property type="entry name" value="HDAC_classII_APAH"/>
    <property type="match status" value="1"/>
</dbReference>